<organism evidence="2">
    <name type="scientific">Zea mays</name>
    <name type="common">Maize</name>
    <dbReference type="NCBI Taxonomy" id="4577"/>
    <lineage>
        <taxon>Eukaryota</taxon>
        <taxon>Viridiplantae</taxon>
        <taxon>Streptophyta</taxon>
        <taxon>Embryophyta</taxon>
        <taxon>Tracheophyta</taxon>
        <taxon>Spermatophyta</taxon>
        <taxon>Magnoliopsida</taxon>
        <taxon>Liliopsida</taxon>
        <taxon>Poales</taxon>
        <taxon>Poaceae</taxon>
        <taxon>PACMAD clade</taxon>
        <taxon>Panicoideae</taxon>
        <taxon>Andropogonodae</taxon>
        <taxon>Andropogoneae</taxon>
        <taxon>Tripsacinae</taxon>
        <taxon>Zea</taxon>
    </lineage>
</organism>
<evidence type="ECO:0000313" key="2">
    <source>
        <dbReference type="EMBL" id="ACG30497.1"/>
    </source>
</evidence>
<evidence type="ECO:0000256" key="1">
    <source>
        <dbReference type="SAM" id="MobiDB-lite"/>
    </source>
</evidence>
<sequence>MHLINNLIEQDWRWRRSSRIPEWLRRRRRRRAHNTIRWWWLIHRSSYSIHTLLYWIGVTYNFIVLVIQEAAAGAVAAEATTPVGRKRTELELVEDYPGSGANDRHSPWAQQRRN</sequence>
<feature type="region of interest" description="Disordered" evidence="1">
    <location>
        <begin position="94"/>
        <end position="114"/>
    </location>
</feature>
<name>B6T064_MAIZE</name>
<reference evidence="2" key="1">
    <citation type="journal article" date="2009" name="Plant Mol. Biol.">
        <title>Insights into corn genes derived from large-scale cDNA sequencing.</title>
        <authorList>
            <person name="Alexandrov N.N."/>
            <person name="Brover V.V."/>
            <person name="Freidin S."/>
            <person name="Troukhan M.E."/>
            <person name="Tatarinova T.V."/>
            <person name="Zhang H."/>
            <person name="Swaller T.J."/>
            <person name="Lu Y.P."/>
            <person name="Bouck J."/>
            <person name="Flavell R.B."/>
            <person name="Feldmann K.A."/>
        </authorList>
    </citation>
    <scope>NUCLEOTIDE SEQUENCE</scope>
</reference>
<proteinExistence type="evidence at transcript level"/>
<dbReference type="AlphaFoldDB" id="B6T064"/>
<dbReference type="EMBL" id="EU958379">
    <property type="protein sequence ID" value="ACG30497.1"/>
    <property type="molecule type" value="mRNA"/>
</dbReference>
<accession>B6T064</accession>
<protein>
    <submittedName>
        <fullName evidence="2">Uncharacterized protein</fullName>
    </submittedName>
</protein>